<dbReference type="AlphaFoldDB" id="A0A562ZTM9"/>
<dbReference type="InterPro" id="IPR032816">
    <property type="entry name" value="VTT_dom"/>
</dbReference>
<proteinExistence type="inferred from homology"/>
<feature type="transmembrane region" description="Helical" evidence="7">
    <location>
        <begin position="111"/>
        <end position="133"/>
    </location>
</feature>
<protein>
    <submittedName>
        <fullName evidence="9">DedA family protein</fullName>
    </submittedName>
</protein>
<sequence>MFDSALAFLQSLSGFPAYALLFALLFSCGIGAPINEDILLLAAAALTLQGVMEPVPLMVVAWFGLIGGDALVFHWGHRFGTRLLAHRWAGRVISPARLAATQDTMRRYGPAYIFVVRFMPGVRTALFFAAGSLKMPYRHLFLYDGLAAVVELPLLVYGVRYVGGRWQEIMALVGQFQGVLVGAVVVLALLVWAAARWRRTRARPSA</sequence>
<gene>
    <name evidence="9" type="ORF">FN976_08890</name>
</gene>
<dbReference type="GO" id="GO:0005886">
    <property type="term" value="C:plasma membrane"/>
    <property type="evidence" value="ECO:0007669"/>
    <property type="project" value="UniProtKB-SubCell"/>
</dbReference>
<dbReference type="EMBL" id="VOBQ01000006">
    <property type="protein sequence ID" value="TWO71716.1"/>
    <property type="molecule type" value="Genomic_DNA"/>
</dbReference>
<evidence type="ECO:0000313" key="9">
    <source>
        <dbReference type="EMBL" id="TWO71716.1"/>
    </source>
</evidence>
<name>A0A562ZTM9_9BURK</name>
<keyword evidence="4 7" id="KW-0812">Transmembrane</keyword>
<comment type="subcellular location">
    <subcellularLocation>
        <location evidence="1 7">Cell membrane</location>
        <topology evidence="1 7">Multi-pass membrane protein</topology>
    </subcellularLocation>
</comment>
<accession>A0A562ZTM9</accession>
<keyword evidence="3 7" id="KW-1003">Cell membrane</keyword>
<feature type="transmembrane region" description="Helical" evidence="7">
    <location>
        <begin position="169"/>
        <end position="195"/>
    </location>
</feature>
<feature type="transmembrane region" description="Helical" evidence="7">
    <location>
        <begin position="38"/>
        <end position="65"/>
    </location>
</feature>
<dbReference type="OrthoDB" id="21108at2"/>
<keyword evidence="6 7" id="KW-0472">Membrane</keyword>
<evidence type="ECO:0000313" key="10">
    <source>
        <dbReference type="Proteomes" id="UP000318199"/>
    </source>
</evidence>
<dbReference type="InterPro" id="IPR032818">
    <property type="entry name" value="DedA-like"/>
</dbReference>
<evidence type="ECO:0000256" key="4">
    <source>
        <dbReference type="ARBA" id="ARBA00022692"/>
    </source>
</evidence>
<reference evidence="9 10" key="1">
    <citation type="submission" date="2019-07" db="EMBL/GenBank/DDBJ databases">
        <title>Caenimonas sedimenti sp. nov., isolated from activated sludge.</title>
        <authorList>
            <person name="Xu J."/>
        </authorList>
    </citation>
    <scope>NUCLEOTIDE SEQUENCE [LARGE SCALE GENOMIC DNA]</scope>
    <source>
        <strain evidence="9 10">HX-9-20</strain>
    </source>
</reference>
<feature type="domain" description="VTT" evidence="8">
    <location>
        <begin position="36"/>
        <end position="159"/>
    </location>
</feature>
<keyword evidence="5 7" id="KW-1133">Transmembrane helix</keyword>
<organism evidence="9 10">
    <name type="scientific">Caenimonas sedimenti</name>
    <dbReference type="NCBI Taxonomy" id="2596921"/>
    <lineage>
        <taxon>Bacteria</taxon>
        <taxon>Pseudomonadati</taxon>
        <taxon>Pseudomonadota</taxon>
        <taxon>Betaproteobacteria</taxon>
        <taxon>Burkholderiales</taxon>
        <taxon>Comamonadaceae</taxon>
        <taxon>Caenimonas</taxon>
    </lineage>
</organism>
<evidence type="ECO:0000256" key="1">
    <source>
        <dbReference type="ARBA" id="ARBA00004651"/>
    </source>
</evidence>
<feature type="transmembrane region" description="Helical" evidence="7">
    <location>
        <begin position="6"/>
        <end position="26"/>
    </location>
</feature>
<comment type="similarity">
    <text evidence="2 7">Belongs to the DedA family.</text>
</comment>
<comment type="caution">
    <text evidence="9">The sequence shown here is derived from an EMBL/GenBank/DDBJ whole genome shotgun (WGS) entry which is preliminary data.</text>
</comment>
<evidence type="ECO:0000256" key="7">
    <source>
        <dbReference type="RuleBase" id="RU367016"/>
    </source>
</evidence>
<evidence type="ECO:0000256" key="2">
    <source>
        <dbReference type="ARBA" id="ARBA00010792"/>
    </source>
</evidence>
<dbReference type="PANTHER" id="PTHR30353:SF15">
    <property type="entry name" value="INNER MEMBRANE PROTEIN YABI"/>
    <property type="match status" value="1"/>
</dbReference>
<evidence type="ECO:0000256" key="3">
    <source>
        <dbReference type="ARBA" id="ARBA00022475"/>
    </source>
</evidence>
<evidence type="ECO:0000256" key="6">
    <source>
        <dbReference type="ARBA" id="ARBA00023136"/>
    </source>
</evidence>
<evidence type="ECO:0000256" key="5">
    <source>
        <dbReference type="ARBA" id="ARBA00022989"/>
    </source>
</evidence>
<dbReference type="Proteomes" id="UP000318199">
    <property type="component" value="Unassembled WGS sequence"/>
</dbReference>
<keyword evidence="10" id="KW-1185">Reference proteome</keyword>
<dbReference type="Pfam" id="PF09335">
    <property type="entry name" value="VTT_dom"/>
    <property type="match status" value="1"/>
</dbReference>
<dbReference type="PANTHER" id="PTHR30353">
    <property type="entry name" value="INNER MEMBRANE PROTEIN DEDA-RELATED"/>
    <property type="match status" value="1"/>
</dbReference>
<dbReference type="RefSeq" id="WP_145892657.1">
    <property type="nucleotide sequence ID" value="NZ_VOBQ01000006.1"/>
</dbReference>
<evidence type="ECO:0000259" key="8">
    <source>
        <dbReference type="Pfam" id="PF09335"/>
    </source>
</evidence>